<accession>A0ACA9MX72</accession>
<dbReference type="EMBL" id="CAJVPM010017042">
    <property type="protein sequence ID" value="CAG8617725.1"/>
    <property type="molecule type" value="Genomic_DNA"/>
</dbReference>
<feature type="non-terminal residue" evidence="1">
    <location>
        <position position="1"/>
    </location>
</feature>
<keyword evidence="2" id="KW-1185">Reference proteome</keyword>
<comment type="caution">
    <text evidence="1">The sequence shown here is derived from an EMBL/GenBank/DDBJ whole genome shotgun (WGS) entry which is preliminary data.</text>
</comment>
<evidence type="ECO:0000313" key="2">
    <source>
        <dbReference type="Proteomes" id="UP000789860"/>
    </source>
</evidence>
<evidence type="ECO:0000313" key="1">
    <source>
        <dbReference type="EMBL" id="CAG8617725.1"/>
    </source>
</evidence>
<name>A0ACA9MX72_9GLOM</name>
<sequence>LYNQISPLQPSKQYNLHQVVWIKDGGKELWAPSIEYTLNNKEFIALSNFNRANLARPILELQTKDGYMIGSLMSKVATNARDNSCIMYELEINISKPKNTKKYKLQQFFDHVHYYFHYVFHRRYQLLAYIHNAKNVQKGLYDLYSFEKFGDYEFVDVSRIQRCVGFLRVGKSYYVIDKTN</sequence>
<proteinExistence type="predicted"/>
<gene>
    <name evidence="1" type="ORF">SCALOS_LOCUS7539</name>
</gene>
<reference evidence="1" key="1">
    <citation type="submission" date="2021-06" db="EMBL/GenBank/DDBJ databases">
        <authorList>
            <person name="Kallberg Y."/>
            <person name="Tangrot J."/>
            <person name="Rosling A."/>
        </authorList>
    </citation>
    <scope>NUCLEOTIDE SEQUENCE</scope>
    <source>
        <strain evidence="1">AU212A</strain>
    </source>
</reference>
<protein>
    <submittedName>
        <fullName evidence="1">11704_t:CDS:1</fullName>
    </submittedName>
</protein>
<organism evidence="1 2">
    <name type="scientific">Scutellospora calospora</name>
    <dbReference type="NCBI Taxonomy" id="85575"/>
    <lineage>
        <taxon>Eukaryota</taxon>
        <taxon>Fungi</taxon>
        <taxon>Fungi incertae sedis</taxon>
        <taxon>Mucoromycota</taxon>
        <taxon>Glomeromycotina</taxon>
        <taxon>Glomeromycetes</taxon>
        <taxon>Diversisporales</taxon>
        <taxon>Gigasporaceae</taxon>
        <taxon>Scutellospora</taxon>
    </lineage>
</organism>
<dbReference type="Proteomes" id="UP000789860">
    <property type="component" value="Unassembled WGS sequence"/>
</dbReference>